<protein>
    <submittedName>
        <fullName evidence="1">Uncharacterized protein</fullName>
    </submittedName>
</protein>
<dbReference type="EMBL" id="CM023482">
    <property type="protein sequence ID" value="KAH6938286.1"/>
    <property type="molecule type" value="Genomic_DNA"/>
</dbReference>
<keyword evidence="2" id="KW-1185">Reference proteome</keyword>
<name>A0ACB7SWG3_HYAAI</name>
<evidence type="ECO:0000313" key="2">
    <source>
        <dbReference type="Proteomes" id="UP000821845"/>
    </source>
</evidence>
<sequence>MVCVLRTDIHTQAEISGLHSFWTLDVIGLSPEEGQLTSSSTLSRLLENIVKKDRRYEVAVPCKEPDIDLIEDNYLVARNRLQSLIRRLSAKEGLLERYDHAI</sequence>
<proteinExistence type="predicted"/>
<comment type="caution">
    <text evidence="1">The sequence shown here is derived from an EMBL/GenBank/DDBJ whole genome shotgun (WGS) entry which is preliminary data.</text>
</comment>
<accession>A0ACB7SWG3</accession>
<evidence type="ECO:0000313" key="1">
    <source>
        <dbReference type="EMBL" id="KAH6938286.1"/>
    </source>
</evidence>
<dbReference type="Proteomes" id="UP000821845">
    <property type="component" value="Chromosome 2"/>
</dbReference>
<reference evidence="1" key="1">
    <citation type="submission" date="2020-05" db="EMBL/GenBank/DDBJ databases">
        <title>Large-scale comparative analyses of tick genomes elucidate their genetic diversity and vector capacities.</title>
        <authorList>
            <person name="Jia N."/>
            <person name="Wang J."/>
            <person name="Shi W."/>
            <person name="Du L."/>
            <person name="Sun Y."/>
            <person name="Zhan W."/>
            <person name="Jiang J."/>
            <person name="Wang Q."/>
            <person name="Zhang B."/>
            <person name="Ji P."/>
            <person name="Sakyi L.B."/>
            <person name="Cui X."/>
            <person name="Yuan T."/>
            <person name="Jiang B."/>
            <person name="Yang W."/>
            <person name="Lam T.T.-Y."/>
            <person name="Chang Q."/>
            <person name="Ding S."/>
            <person name="Wang X."/>
            <person name="Zhu J."/>
            <person name="Ruan X."/>
            <person name="Zhao L."/>
            <person name="Wei J."/>
            <person name="Que T."/>
            <person name="Du C."/>
            <person name="Cheng J."/>
            <person name="Dai P."/>
            <person name="Han X."/>
            <person name="Huang E."/>
            <person name="Gao Y."/>
            <person name="Liu J."/>
            <person name="Shao H."/>
            <person name="Ye R."/>
            <person name="Li L."/>
            <person name="Wei W."/>
            <person name="Wang X."/>
            <person name="Wang C."/>
            <person name="Yang T."/>
            <person name="Huo Q."/>
            <person name="Li W."/>
            <person name="Guo W."/>
            <person name="Chen H."/>
            <person name="Zhou L."/>
            <person name="Ni X."/>
            <person name="Tian J."/>
            <person name="Zhou Y."/>
            <person name="Sheng Y."/>
            <person name="Liu T."/>
            <person name="Pan Y."/>
            <person name="Xia L."/>
            <person name="Li J."/>
            <person name="Zhao F."/>
            <person name="Cao W."/>
        </authorList>
    </citation>
    <scope>NUCLEOTIDE SEQUENCE</scope>
    <source>
        <strain evidence="1">Hyas-2018</strain>
    </source>
</reference>
<organism evidence="1 2">
    <name type="scientific">Hyalomma asiaticum</name>
    <name type="common">Tick</name>
    <dbReference type="NCBI Taxonomy" id="266040"/>
    <lineage>
        <taxon>Eukaryota</taxon>
        <taxon>Metazoa</taxon>
        <taxon>Ecdysozoa</taxon>
        <taxon>Arthropoda</taxon>
        <taxon>Chelicerata</taxon>
        <taxon>Arachnida</taxon>
        <taxon>Acari</taxon>
        <taxon>Parasitiformes</taxon>
        <taxon>Ixodida</taxon>
        <taxon>Ixodoidea</taxon>
        <taxon>Ixodidae</taxon>
        <taxon>Hyalomminae</taxon>
        <taxon>Hyalomma</taxon>
    </lineage>
</organism>
<gene>
    <name evidence="1" type="ORF">HPB50_008333</name>
</gene>